<sequence>MTSAACSRPGSASVACPPTRRRRRRSRSPADPAAPGTSAPAAPPLARPPPSCA</sequence>
<protein>
    <submittedName>
        <fullName evidence="2">Uncharacterized protein</fullName>
    </submittedName>
</protein>
<evidence type="ECO:0000256" key="1">
    <source>
        <dbReference type="SAM" id="MobiDB-lite"/>
    </source>
</evidence>
<dbReference type="EMBL" id="GBRH01220666">
    <property type="protein sequence ID" value="JAD77229.1"/>
    <property type="molecule type" value="Transcribed_RNA"/>
</dbReference>
<feature type="region of interest" description="Disordered" evidence="1">
    <location>
        <begin position="1"/>
        <end position="53"/>
    </location>
</feature>
<accession>A0A0A9CLS0</accession>
<reference evidence="2" key="1">
    <citation type="submission" date="2014-09" db="EMBL/GenBank/DDBJ databases">
        <authorList>
            <person name="Magalhaes I.L.F."/>
            <person name="Oliveira U."/>
            <person name="Santos F.R."/>
            <person name="Vidigal T.H.D.A."/>
            <person name="Brescovit A.D."/>
            <person name="Santos A.J."/>
        </authorList>
    </citation>
    <scope>NUCLEOTIDE SEQUENCE</scope>
    <source>
        <tissue evidence="2">Shoot tissue taken approximately 20 cm above the soil surface</tissue>
    </source>
</reference>
<name>A0A0A9CLS0_ARUDO</name>
<feature type="compositionally biased region" description="Low complexity" evidence="1">
    <location>
        <begin position="29"/>
        <end position="40"/>
    </location>
</feature>
<feature type="compositionally biased region" description="Pro residues" evidence="1">
    <location>
        <begin position="41"/>
        <end position="53"/>
    </location>
</feature>
<evidence type="ECO:0000313" key="2">
    <source>
        <dbReference type="EMBL" id="JAD77229.1"/>
    </source>
</evidence>
<proteinExistence type="predicted"/>
<organism evidence="2">
    <name type="scientific">Arundo donax</name>
    <name type="common">Giant reed</name>
    <name type="synonym">Donax arundinaceus</name>
    <dbReference type="NCBI Taxonomy" id="35708"/>
    <lineage>
        <taxon>Eukaryota</taxon>
        <taxon>Viridiplantae</taxon>
        <taxon>Streptophyta</taxon>
        <taxon>Embryophyta</taxon>
        <taxon>Tracheophyta</taxon>
        <taxon>Spermatophyta</taxon>
        <taxon>Magnoliopsida</taxon>
        <taxon>Liliopsida</taxon>
        <taxon>Poales</taxon>
        <taxon>Poaceae</taxon>
        <taxon>PACMAD clade</taxon>
        <taxon>Arundinoideae</taxon>
        <taxon>Arundineae</taxon>
        <taxon>Arundo</taxon>
    </lineage>
</organism>
<dbReference type="AlphaFoldDB" id="A0A0A9CLS0"/>
<reference evidence="2" key="2">
    <citation type="journal article" date="2015" name="Data Brief">
        <title>Shoot transcriptome of the giant reed, Arundo donax.</title>
        <authorList>
            <person name="Barrero R.A."/>
            <person name="Guerrero F.D."/>
            <person name="Moolhuijzen P."/>
            <person name="Goolsby J.A."/>
            <person name="Tidwell J."/>
            <person name="Bellgard S.E."/>
            <person name="Bellgard M.I."/>
        </authorList>
    </citation>
    <scope>NUCLEOTIDE SEQUENCE</scope>
    <source>
        <tissue evidence="2">Shoot tissue taken approximately 20 cm above the soil surface</tissue>
    </source>
</reference>